<dbReference type="Proteomes" id="UP000274822">
    <property type="component" value="Unassembled WGS sequence"/>
</dbReference>
<protein>
    <submittedName>
        <fullName evidence="2">Uncharacterized protein</fullName>
    </submittedName>
</protein>
<reference evidence="2 3" key="1">
    <citation type="journal article" date="2018" name="New Phytol.">
        <title>Phylogenomics of Endogonaceae and evolution of mycorrhizas within Mucoromycota.</title>
        <authorList>
            <person name="Chang Y."/>
            <person name="Desiro A."/>
            <person name="Na H."/>
            <person name="Sandor L."/>
            <person name="Lipzen A."/>
            <person name="Clum A."/>
            <person name="Barry K."/>
            <person name="Grigoriev I.V."/>
            <person name="Martin F.M."/>
            <person name="Stajich J.E."/>
            <person name="Smith M.E."/>
            <person name="Bonito G."/>
            <person name="Spatafora J.W."/>
        </authorList>
    </citation>
    <scope>NUCLEOTIDE SEQUENCE [LARGE SCALE GENOMIC DNA]</scope>
    <source>
        <strain evidence="2 3">AD002</strain>
    </source>
</reference>
<comment type="caution">
    <text evidence="2">The sequence shown here is derived from an EMBL/GenBank/DDBJ whole genome shotgun (WGS) entry which is preliminary data.</text>
</comment>
<organism evidence="2 3">
    <name type="scientific">Jimgerdemannia flammicorona</name>
    <dbReference type="NCBI Taxonomy" id="994334"/>
    <lineage>
        <taxon>Eukaryota</taxon>
        <taxon>Fungi</taxon>
        <taxon>Fungi incertae sedis</taxon>
        <taxon>Mucoromycota</taxon>
        <taxon>Mucoromycotina</taxon>
        <taxon>Endogonomycetes</taxon>
        <taxon>Endogonales</taxon>
        <taxon>Endogonaceae</taxon>
        <taxon>Jimgerdemannia</taxon>
    </lineage>
</organism>
<evidence type="ECO:0000313" key="3">
    <source>
        <dbReference type="Proteomes" id="UP000274822"/>
    </source>
</evidence>
<sequence>MQAMTNSPQQQSIIRPPQQQQLQQQQQGAGPAPSADDGGRTATTAASVNQSTSYGEAAFKCEESSTTSTTAPWWLRPPAGKVLSSKLPNFKHNISKLSPPRTTPISYPASINRRTTTAASRRRPERQQRTAEPSQFPRQPPRGATTRHASADFSRRRRILRINSPPALPSPQQRRQSVLLWPMPSVTAGLCVKTNPIEEEKQQSANK</sequence>
<dbReference type="EMBL" id="RBNJ01002464">
    <property type="protein sequence ID" value="RUS31948.1"/>
    <property type="molecule type" value="Genomic_DNA"/>
</dbReference>
<gene>
    <name evidence="2" type="ORF">BC938DRAFT_476683</name>
</gene>
<dbReference type="AlphaFoldDB" id="A0A433QQB3"/>
<evidence type="ECO:0000313" key="2">
    <source>
        <dbReference type="EMBL" id="RUS31948.1"/>
    </source>
</evidence>
<feature type="compositionally biased region" description="Low complexity" evidence="1">
    <location>
        <begin position="7"/>
        <end position="46"/>
    </location>
</feature>
<name>A0A433QQB3_9FUNG</name>
<evidence type="ECO:0000256" key="1">
    <source>
        <dbReference type="SAM" id="MobiDB-lite"/>
    </source>
</evidence>
<keyword evidence="3" id="KW-1185">Reference proteome</keyword>
<feature type="region of interest" description="Disordered" evidence="1">
    <location>
        <begin position="1"/>
        <end position="175"/>
    </location>
</feature>
<accession>A0A433QQB3</accession>
<proteinExistence type="predicted"/>